<dbReference type="PANTHER" id="PTHR35010">
    <property type="entry name" value="BLL4672 PROTEIN-RELATED"/>
    <property type="match status" value="1"/>
</dbReference>
<dbReference type="EMBL" id="CADCVS010000417">
    <property type="protein sequence ID" value="CAA9524017.1"/>
    <property type="molecule type" value="Genomic_DNA"/>
</dbReference>
<feature type="domain" description="HTH cro/C1-type" evidence="1">
    <location>
        <begin position="29"/>
        <end position="80"/>
    </location>
</feature>
<gene>
    <name evidence="2" type="ORF">AVDCRST_MAG30-3229</name>
</gene>
<dbReference type="Gene3D" id="3.30.450.180">
    <property type="match status" value="1"/>
</dbReference>
<dbReference type="InterPro" id="IPR041413">
    <property type="entry name" value="MLTR_LBD"/>
</dbReference>
<dbReference type="AlphaFoldDB" id="A0A6J4TJ44"/>
<dbReference type="Gene3D" id="1.10.260.40">
    <property type="entry name" value="lambda repressor-like DNA-binding domains"/>
    <property type="match status" value="1"/>
</dbReference>
<name>A0A6J4TJ44_9ACTN</name>
<dbReference type="SMART" id="SM00530">
    <property type="entry name" value="HTH_XRE"/>
    <property type="match status" value="1"/>
</dbReference>
<proteinExistence type="predicted"/>
<protein>
    <recommendedName>
        <fullName evidence="1">HTH cro/C1-type domain-containing protein</fullName>
    </recommendedName>
</protein>
<dbReference type="PROSITE" id="PS50943">
    <property type="entry name" value="HTH_CROC1"/>
    <property type="match status" value="1"/>
</dbReference>
<reference evidence="2" key="1">
    <citation type="submission" date="2020-02" db="EMBL/GenBank/DDBJ databases">
        <authorList>
            <person name="Meier V. D."/>
        </authorList>
    </citation>
    <scope>NUCLEOTIDE SEQUENCE</scope>
    <source>
        <strain evidence="2">AVDCRST_MAG30</strain>
    </source>
</reference>
<organism evidence="2">
    <name type="scientific">uncultured Solirubrobacteraceae bacterium</name>
    <dbReference type="NCBI Taxonomy" id="1162706"/>
    <lineage>
        <taxon>Bacteria</taxon>
        <taxon>Bacillati</taxon>
        <taxon>Actinomycetota</taxon>
        <taxon>Thermoleophilia</taxon>
        <taxon>Solirubrobacterales</taxon>
        <taxon>Solirubrobacteraceae</taxon>
        <taxon>environmental samples</taxon>
    </lineage>
</organism>
<accession>A0A6J4TJ44</accession>
<dbReference type="InterPro" id="IPR010982">
    <property type="entry name" value="Lambda_DNA-bd_dom_sf"/>
</dbReference>
<dbReference type="SUPFAM" id="SSF47413">
    <property type="entry name" value="lambda repressor-like DNA-binding domains"/>
    <property type="match status" value="1"/>
</dbReference>
<dbReference type="Pfam" id="PF17765">
    <property type="entry name" value="MLTR_LBD"/>
    <property type="match status" value="1"/>
</dbReference>
<dbReference type="Pfam" id="PF13560">
    <property type="entry name" value="HTH_31"/>
    <property type="match status" value="1"/>
</dbReference>
<dbReference type="PANTHER" id="PTHR35010:SF2">
    <property type="entry name" value="BLL4672 PROTEIN"/>
    <property type="match status" value="1"/>
</dbReference>
<dbReference type="GO" id="GO:0003677">
    <property type="term" value="F:DNA binding"/>
    <property type="evidence" value="ECO:0007669"/>
    <property type="project" value="InterPro"/>
</dbReference>
<dbReference type="CDD" id="cd00093">
    <property type="entry name" value="HTH_XRE"/>
    <property type="match status" value="1"/>
</dbReference>
<evidence type="ECO:0000313" key="2">
    <source>
        <dbReference type="EMBL" id="CAA9524017.1"/>
    </source>
</evidence>
<dbReference type="InterPro" id="IPR001387">
    <property type="entry name" value="Cro/C1-type_HTH"/>
</dbReference>
<evidence type="ECO:0000259" key="1">
    <source>
        <dbReference type="PROSITE" id="PS50943"/>
    </source>
</evidence>
<sequence>MDGDLALCLRAWRDQLDPAETGLPESGSRRAPGLRREEVAAQAGISVNYLTRLEQGRAKAPSLSVVSALARALRLNATEATHLHRLAGHADSTARIAARHLTPSVQRILARFDDVPVIVVDPTWTIVAANPMARALLIDDLVGQNVARNEFVGPKWVERDVEEEERFQRELVSDLHLQLGRHPDDAALRALIGELHAASGRFATLWADPPASASSASRKTYHHPAVGSITVDCDVLEVVGSDLRVVLWTAAPGSSDAGALALLGVVGRQQFAS</sequence>